<dbReference type="Proteomes" id="UP000019118">
    <property type="component" value="Unassembled WGS sequence"/>
</dbReference>
<reference evidence="2" key="2">
    <citation type="submission" date="2024-08" db="UniProtKB">
        <authorList>
            <consortium name="EnsemblMetazoa"/>
        </authorList>
    </citation>
    <scope>IDENTIFICATION</scope>
</reference>
<keyword evidence="3" id="KW-1185">Reference proteome</keyword>
<proteinExistence type="predicted"/>
<accession>A0AAR5Q7L6</accession>
<dbReference type="AlphaFoldDB" id="A0AAR5Q7L6"/>
<protein>
    <submittedName>
        <fullName evidence="2">Uncharacterized protein</fullName>
    </submittedName>
</protein>
<organism evidence="2 3">
    <name type="scientific">Dendroctonus ponderosae</name>
    <name type="common">Mountain pine beetle</name>
    <dbReference type="NCBI Taxonomy" id="77166"/>
    <lineage>
        <taxon>Eukaryota</taxon>
        <taxon>Metazoa</taxon>
        <taxon>Ecdysozoa</taxon>
        <taxon>Arthropoda</taxon>
        <taxon>Hexapoda</taxon>
        <taxon>Insecta</taxon>
        <taxon>Pterygota</taxon>
        <taxon>Neoptera</taxon>
        <taxon>Endopterygota</taxon>
        <taxon>Coleoptera</taxon>
        <taxon>Polyphaga</taxon>
        <taxon>Cucujiformia</taxon>
        <taxon>Curculionidae</taxon>
        <taxon>Scolytinae</taxon>
        <taxon>Dendroctonus</taxon>
    </lineage>
</organism>
<name>A0AAR5Q7L6_DENPD</name>
<evidence type="ECO:0000256" key="1">
    <source>
        <dbReference type="SAM" id="MobiDB-lite"/>
    </source>
</evidence>
<evidence type="ECO:0000313" key="2">
    <source>
        <dbReference type="EnsemblMetazoa" id="XP_019769222.1"/>
    </source>
</evidence>
<dbReference type="KEGG" id="dpa:109543795"/>
<dbReference type="GeneID" id="109543795"/>
<dbReference type="EnsemblMetazoa" id="XM_019913663.1">
    <property type="protein sequence ID" value="XP_019769222.1"/>
    <property type="gene ID" value="LOC109543795"/>
</dbReference>
<feature type="compositionally biased region" description="Polar residues" evidence="1">
    <location>
        <begin position="157"/>
        <end position="173"/>
    </location>
</feature>
<sequence>MHLCSLRCCLESCYWNLIEEKFCFDESIALYEEPVKKTSEKNNNMFDNMAFYDSVSVIAGRAIVTIDPLEPKRNKQAQAVVVEQPRKRLKWPEKNSKDIDPDYLNKVPFIMDPKEKESTDTDGGESESQQELLQKRKLIQKCQIKKSVSFHNIPDKTASSGYETDNKSKSTNLNVPEDEEVTLRVGKSLRERRMSKSLSLKIVDMPKELPIIRQNSMPKFYLDTPDENQLKDSSIVKNCVLVLQSPMPVDCSFDLQSVVQMEKDRQSSKVKTPPVPIHRETSKLNLLKDKIMLKKSKSTISASTLPYTNHM</sequence>
<feature type="region of interest" description="Disordered" evidence="1">
    <location>
        <begin position="153"/>
        <end position="173"/>
    </location>
</feature>
<evidence type="ECO:0000313" key="3">
    <source>
        <dbReference type="Proteomes" id="UP000019118"/>
    </source>
</evidence>
<reference evidence="3" key="1">
    <citation type="journal article" date="2013" name="Genome Biol.">
        <title>Draft genome of the mountain pine beetle, Dendroctonus ponderosae Hopkins, a major forest pest.</title>
        <authorList>
            <person name="Keeling C.I."/>
            <person name="Yuen M.M."/>
            <person name="Liao N.Y."/>
            <person name="Docking T.R."/>
            <person name="Chan S.K."/>
            <person name="Taylor G.A."/>
            <person name="Palmquist D.L."/>
            <person name="Jackman S.D."/>
            <person name="Nguyen A."/>
            <person name="Li M."/>
            <person name="Henderson H."/>
            <person name="Janes J.K."/>
            <person name="Zhao Y."/>
            <person name="Pandoh P."/>
            <person name="Moore R."/>
            <person name="Sperling F.A."/>
            <person name="Huber D.P."/>
            <person name="Birol I."/>
            <person name="Jones S.J."/>
            <person name="Bohlmann J."/>
        </authorList>
    </citation>
    <scope>NUCLEOTIDE SEQUENCE</scope>
</reference>